<accession>A0ABS4SF81</accession>
<evidence type="ECO:0000313" key="7">
    <source>
        <dbReference type="EMBL" id="MBP2259012.1"/>
    </source>
</evidence>
<protein>
    <submittedName>
        <fullName evidence="7">Putrescine importer</fullName>
    </submittedName>
</protein>
<evidence type="ECO:0000256" key="5">
    <source>
        <dbReference type="ARBA" id="ARBA00023136"/>
    </source>
</evidence>
<dbReference type="InterPro" id="IPR002293">
    <property type="entry name" value="AA/rel_permease1"/>
</dbReference>
<feature type="transmembrane region" description="Helical" evidence="6">
    <location>
        <begin position="42"/>
        <end position="62"/>
    </location>
</feature>
<keyword evidence="2" id="KW-1003">Cell membrane</keyword>
<dbReference type="PANTHER" id="PTHR42770:SF8">
    <property type="entry name" value="PUTRESCINE IMPORTER PUUP"/>
    <property type="match status" value="1"/>
</dbReference>
<name>A0ABS4SF81_9BACI</name>
<feature type="transmembrane region" description="Helical" evidence="6">
    <location>
        <begin position="12"/>
        <end position="30"/>
    </location>
</feature>
<evidence type="ECO:0000256" key="1">
    <source>
        <dbReference type="ARBA" id="ARBA00004651"/>
    </source>
</evidence>
<feature type="transmembrane region" description="Helical" evidence="6">
    <location>
        <begin position="412"/>
        <end position="430"/>
    </location>
</feature>
<evidence type="ECO:0000256" key="4">
    <source>
        <dbReference type="ARBA" id="ARBA00022989"/>
    </source>
</evidence>
<dbReference type="RefSeq" id="WP_226371677.1">
    <property type="nucleotide sequence ID" value="NZ_JAGIKX010000046.1"/>
</dbReference>
<evidence type="ECO:0000256" key="6">
    <source>
        <dbReference type="SAM" id="Phobius"/>
    </source>
</evidence>
<evidence type="ECO:0000256" key="2">
    <source>
        <dbReference type="ARBA" id="ARBA00022475"/>
    </source>
</evidence>
<keyword evidence="3 6" id="KW-0812">Transmembrane</keyword>
<comment type="caution">
    <text evidence="7">The sequence shown here is derived from an EMBL/GenBank/DDBJ whole genome shotgun (WGS) entry which is preliminary data.</text>
</comment>
<dbReference type="PIRSF" id="PIRSF006060">
    <property type="entry name" value="AA_transporter"/>
    <property type="match status" value="1"/>
</dbReference>
<feature type="transmembrane region" description="Helical" evidence="6">
    <location>
        <begin position="229"/>
        <end position="248"/>
    </location>
</feature>
<dbReference type="PANTHER" id="PTHR42770">
    <property type="entry name" value="AMINO ACID TRANSPORTER-RELATED"/>
    <property type="match status" value="1"/>
</dbReference>
<dbReference type="Gene3D" id="1.20.1740.10">
    <property type="entry name" value="Amino acid/polyamine transporter I"/>
    <property type="match status" value="1"/>
</dbReference>
<keyword evidence="8" id="KW-1185">Reference proteome</keyword>
<feature type="transmembrane region" description="Helical" evidence="6">
    <location>
        <begin position="152"/>
        <end position="173"/>
    </location>
</feature>
<organism evidence="7 8">
    <name type="scientific">Virgibacillus alimentarius</name>
    <dbReference type="NCBI Taxonomy" id="698769"/>
    <lineage>
        <taxon>Bacteria</taxon>
        <taxon>Bacillati</taxon>
        <taxon>Bacillota</taxon>
        <taxon>Bacilli</taxon>
        <taxon>Bacillales</taxon>
        <taxon>Bacillaceae</taxon>
        <taxon>Virgibacillus</taxon>
    </lineage>
</organism>
<reference evidence="7 8" key="1">
    <citation type="submission" date="2021-03" db="EMBL/GenBank/DDBJ databases">
        <title>Genomic Encyclopedia of Type Strains, Phase IV (KMG-IV): sequencing the most valuable type-strain genomes for metagenomic binning, comparative biology and taxonomic classification.</title>
        <authorList>
            <person name="Goeker M."/>
        </authorList>
    </citation>
    <scope>NUCLEOTIDE SEQUENCE [LARGE SCALE GENOMIC DNA]</scope>
    <source>
        <strain evidence="7 8">DSM 25790</strain>
    </source>
</reference>
<evidence type="ECO:0000313" key="8">
    <source>
        <dbReference type="Proteomes" id="UP001519294"/>
    </source>
</evidence>
<feature type="transmembrane region" description="Helical" evidence="6">
    <location>
        <begin position="325"/>
        <end position="343"/>
    </location>
</feature>
<evidence type="ECO:0000256" key="3">
    <source>
        <dbReference type="ARBA" id="ARBA00022692"/>
    </source>
</evidence>
<feature type="transmembrane region" description="Helical" evidence="6">
    <location>
        <begin position="121"/>
        <end position="140"/>
    </location>
</feature>
<sequence>MLENGKLQRSLGLWAIVGLGLGYMTPTVMFDTFGIVSKQTNGMVPLAYIIALIVMLFTAISYGKMVRIFPSAGSAYTYTKETMGNYTGFIVGWASLLDYLLLPLVNALIIRLYLESLFPSVPPWIWVVSYVAFVTTINVLSMNSTSNLNGFLVIFSILLIISFIIFASIQLYQGMGTGTLFTMQPIINSNVDMVGVLTGATVLCFSFVGFDAITMYTEEAIDKNTVPKAIFLTVFIGGGIFFTASFFTQTLFPDLSVFQVVDDTLPEIGLYVGGKVFQVFLIAGAFAATTASGLASHSSVSRLLFVMGRNNMLPKKVFGYVHPKFHTPAINVVLVGLVSLFAIGPSLELITAIINFGALIAFTFVNISVIAYFAVGQKRYKTGKDIFSFIIMPLLGAGSTGFLWYFLHADAFIGGIIWLIVGIIYMLYLTRFFRRKLGTLDFDEREDTRAVEADVKVSSQG</sequence>
<feature type="transmembrane region" description="Helical" evidence="6">
    <location>
        <begin position="83"/>
        <end position="109"/>
    </location>
</feature>
<feature type="transmembrane region" description="Helical" evidence="6">
    <location>
        <begin position="279"/>
        <end position="305"/>
    </location>
</feature>
<feature type="transmembrane region" description="Helical" evidence="6">
    <location>
        <begin position="349"/>
        <end position="374"/>
    </location>
</feature>
<comment type="subcellular location">
    <subcellularLocation>
        <location evidence="1">Cell membrane</location>
        <topology evidence="1">Multi-pass membrane protein</topology>
    </subcellularLocation>
</comment>
<dbReference type="Pfam" id="PF13520">
    <property type="entry name" value="AA_permease_2"/>
    <property type="match status" value="1"/>
</dbReference>
<dbReference type="Proteomes" id="UP001519294">
    <property type="component" value="Unassembled WGS sequence"/>
</dbReference>
<proteinExistence type="predicted"/>
<gene>
    <name evidence="7" type="ORF">J2Z81_003000</name>
</gene>
<keyword evidence="5 6" id="KW-0472">Membrane</keyword>
<dbReference type="EMBL" id="JAGIKX010000046">
    <property type="protein sequence ID" value="MBP2259012.1"/>
    <property type="molecule type" value="Genomic_DNA"/>
</dbReference>
<feature type="transmembrane region" description="Helical" evidence="6">
    <location>
        <begin position="386"/>
        <end position="406"/>
    </location>
</feature>
<dbReference type="InterPro" id="IPR050367">
    <property type="entry name" value="APC_superfamily"/>
</dbReference>
<keyword evidence="4 6" id="KW-1133">Transmembrane helix</keyword>
<feature type="transmembrane region" description="Helical" evidence="6">
    <location>
        <begin position="193"/>
        <end position="217"/>
    </location>
</feature>